<evidence type="ECO:0000313" key="10">
    <source>
        <dbReference type="EMBL" id="ELY28904.1"/>
    </source>
</evidence>
<dbReference type="GeneID" id="8923565"/>
<sequence>MDLLDEAMVPANAKTVKRRARTFARENIEPVAGAYFESGEYPIDIVEAAREEELVAQEISTEYGGAGRSLSEAVAAAEEFFRADAGIGLALMGQSFGTGILEQFGTPHQKETYLRSVAEGDAITGMAISEPETGSDLAGMETTAVRDGDEWVLNGEKYWIGNGVEADWILVYVRTEESDKPHDNHSMVIVPTDSDGYDAEHVPEKIGMHASKQSHITFTDCRVPHENLVGERGNGFRMVAEFFNHGRTRVAAQGIGLAAAAIEEAWEFVHEREEFGGPVSDFQSVRHDLAQMRTKFESARTLLWHTVERMESGEDAAKWSSMAKLHATETAAECAETAIRLHGGHGLFDESRIGRVYRDVRMPLIYEGVSEIQRDIIYENF</sequence>
<evidence type="ECO:0000259" key="8">
    <source>
        <dbReference type="Pfam" id="PF02770"/>
    </source>
</evidence>
<dbReference type="Pfam" id="PF02770">
    <property type="entry name" value="Acyl-CoA_dh_M"/>
    <property type="match status" value="1"/>
</dbReference>
<evidence type="ECO:0000256" key="1">
    <source>
        <dbReference type="ARBA" id="ARBA00001974"/>
    </source>
</evidence>
<dbReference type="Gene3D" id="2.40.110.10">
    <property type="entry name" value="Butyryl-CoA Dehydrogenase, subunit A, domain 2"/>
    <property type="match status" value="1"/>
</dbReference>
<keyword evidence="3 6" id="KW-0285">Flavoprotein</keyword>
<dbReference type="InterPro" id="IPR009075">
    <property type="entry name" value="AcylCo_DH/oxidase_C"/>
</dbReference>
<dbReference type="InterPro" id="IPR009100">
    <property type="entry name" value="AcylCoA_DH/oxidase_NM_dom_sf"/>
</dbReference>
<accession>A0A384L7U8</accession>
<dbReference type="InterPro" id="IPR036250">
    <property type="entry name" value="AcylCo_DH-like_C"/>
</dbReference>
<evidence type="ECO:0000256" key="6">
    <source>
        <dbReference type="RuleBase" id="RU362125"/>
    </source>
</evidence>
<organism evidence="10 11">
    <name type="scientific">Haloferax volcanii (strain ATCC 29605 / DSM 3757 / JCM 8879 / NBRC 14742 / NCIMB 2012 / VKM B-1768 / DS2)</name>
    <name type="common">Halobacterium volcanii</name>
    <dbReference type="NCBI Taxonomy" id="309800"/>
    <lineage>
        <taxon>Archaea</taxon>
        <taxon>Methanobacteriati</taxon>
        <taxon>Methanobacteriota</taxon>
        <taxon>Stenosarchaea group</taxon>
        <taxon>Halobacteria</taxon>
        <taxon>Halobacteriales</taxon>
        <taxon>Haloferacaceae</taxon>
        <taxon>Haloferax</taxon>
    </lineage>
</organism>
<comment type="similarity">
    <text evidence="2 6">Belongs to the acyl-CoA dehydrogenase family.</text>
</comment>
<dbReference type="AlphaFoldDB" id="A0A384L7U8"/>
<dbReference type="FunFam" id="1.20.140.10:FF:000001">
    <property type="entry name" value="Acyl-CoA dehydrogenase"/>
    <property type="match status" value="1"/>
</dbReference>
<dbReference type="InterPro" id="IPR037069">
    <property type="entry name" value="AcylCoA_DH/ox_N_sf"/>
</dbReference>
<evidence type="ECO:0000313" key="11">
    <source>
        <dbReference type="Proteomes" id="UP000011532"/>
    </source>
</evidence>
<reference evidence="10 11" key="2">
    <citation type="journal article" date="2014" name="PLoS Genet.">
        <title>Phylogenetically driven sequencing of extremely halophilic archaea reveals strategies for static and dynamic osmo-response.</title>
        <authorList>
            <person name="Becker E.A."/>
            <person name="Seitzer P.M."/>
            <person name="Tritt A."/>
            <person name="Larsen D."/>
            <person name="Krusor M."/>
            <person name="Yao A.I."/>
            <person name="Wu D."/>
            <person name="Madern D."/>
            <person name="Eisen J.A."/>
            <person name="Darling A.E."/>
            <person name="Facciotti M.T."/>
        </authorList>
    </citation>
    <scope>NUCLEOTIDE SEQUENCE [LARGE SCALE GENOMIC DNA]</scope>
    <source>
        <strain evidence="11">ATCC 29605 / DSM 3757 / JCM 8879 / NBRC 14742 / NCIMB 2012 / VKM B-1768 / DS2</strain>
    </source>
</reference>
<name>A0A384L7U8_HALVD</name>
<dbReference type="Pfam" id="PF02771">
    <property type="entry name" value="Acyl-CoA_dh_N"/>
    <property type="match status" value="1"/>
</dbReference>
<dbReference type="PANTHER" id="PTHR43884">
    <property type="entry name" value="ACYL-COA DEHYDROGENASE"/>
    <property type="match status" value="1"/>
</dbReference>
<dbReference type="RefSeq" id="WP_004043349.1">
    <property type="nucleotide sequence ID" value="NC_013966.1"/>
</dbReference>
<dbReference type="SUPFAM" id="SSF56645">
    <property type="entry name" value="Acyl-CoA dehydrogenase NM domain-like"/>
    <property type="match status" value="1"/>
</dbReference>
<dbReference type="Gene3D" id="1.10.540.10">
    <property type="entry name" value="Acyl-CoA dehydrogenase/oxidase, N-terminal domain"/>
    <property type="match status" value="1"/>
</dbReference>
<dbReference type="Proteomes" id="UP000011532">
    <property type="component" value="Unassembled WGS sequence"/>
</dbReference>
<dbReference type="InterPro" id="IPR046373">
    <property type="entry name" value="Acyl-CoA_Oxase/DH_mid-dom_sf"/>
</dbReference>
<dbReference type="PIRSF" id="PIRSF016578">
    <property type="entry name" value="HsaA"/>
    <property type="match status" value="1"/>
</dbReference>
<feature type="domain" description="Acyl-CoA dehydrogenase/oxidase N-terminal" evidence="9">
    <location>
        <begin position="14"/>
        <end position="121"/>
    </location>
</feature>
<reference evidence="11" key="1">
    <citation type="submission" date="2012-11" db="EMBL/GenBank/DDBJ databases">
        <authorList>
            <person name="Becker E.A."/>
            <person name="Seitzer P."/>
            <person name="Tritt A."/>
            <person name="Larsen D."/>
            <person name="Yao A."/>
            <person name="Wu D."/>
            <person name="Darling A."/>
            <person name="Eisen J.A."/>
            <person name="Facciotti M.T."/>
        </authorList>
    </citation>
    <scope>NUCLEOTIDE SEQUENCE [LARGE SCALE GENOMIC DNA]</scope>
    <source>
        <strain evidence="11">ATCC 29605 / DSM 3757 / JCM 8879 / NBRC 14742 / NCIMB 2012 / VKM B-1768 / DS2</strain>
    </source>
</reference>
<gene>
    <name evidence="10" type="ORF">C498_10821</name>
</gene>
<dbReference type="GO" id="GO:0003995">
    <property type="term" value="F:acyl-CoA dehydrogenase activity"/>
    <property type="evidence" value="ECO:0007669"/>
    <property type="project" value="TreeGrafter"/>
</dbReference>
<feature type="domain" description="Acyl-CoA dehydrogenase/oxidase C-terminal" evidence="7">
    <location>
        <begin position="233"/>
        <end position="380"/>
    </location>
</feature>
<dbReference type="EMBL" id="AOHU01000084">
    <property type="protein sequence ID" value="ELY28904.1"/>
    <property type="molecule type" value="Genomic_DNA"/>
</dbReference>
<dbReference type="OrthoDB" id="275197at2157"/>
<evidence type="ECO:0000256" key="4">
    <source>
        <dbReference type="ARBA" id="ARBA00022827"/>
    </source>
</evidence>
<keyword evidence="4 6" id="KW-0274">FAD</keyword>
<dbReference type="FunFam" id="2.40.110.10:FF:000002">
    <property type="entry name" value="Acyl-CoA dehydrogenase fadE12"/>
    <property type="match status" value="1"/>
</dbReference>
<comment type="cofactor">
    <cofactor evidence="1 6">
        <name>FAD</name>
        <dbReference type="ChEBI" id="CHEBI:57692"/>
    </cofactor>
</comment>
<dbReference type="SUPFAM" id="SSF47203">
    <property type="entry name" value="Acyl-CoA dehydrogenase C-terminal domain-like"/>
    <property type="match status" value="1"/>
</dbReference>
<evidence type="ECO:0000259" key="9">
    <source>
        <dbReference type="Pfam" id="PF02771"/>
    </source>
</evidence>
<dbReference type="Gene3D" id="1.20.140.10">
    <property type="entry name" value="Butyryl-CoA Dehydrogenase, subunit A, domain 3"/>
    <property type="match status" value="1"/>
</dbReference>
<dbReference type="Pfam" id="PF00441">
    <property type="entry name" value="Acyl-CoA_dh_1"/>
    <property type="match status" value="1"/>
</dbReference>
<dbReference type="InterPro" id="IPR006091">
    <property type="entry name" value="Acyl-CoA_Oxase/DH_mid-dom"/>
</dbReference>
<proteinExistence type="inferred from homology"/>
<keyword evidence="5 6" id="KW-0560">Oxidoreductase</keyword>
<feature type="domain" description="Acyl-CoA oxidase/dehydrogenase middle" evidence="8">
    <location>
        <begin position="126"/>
        <end position="221"/>
    </location>
</feature>
<evidence type="ECO:0000259" key="7">
    <source>
        <dbReference type="Pfam" id="PF00441"/>
    </source>
</evidence>
<dbReference type="InterPro" id="IPR013786">
    <property type="entry name" value="AcylCoA_DH/ox_N"/>
</dbReference>
<evidence type="ECO:0000256" key="3">
    <source>
        <dbReference type="ARBA" id="ARBA00022630"/>
    </source>
</evidence>
<comment type="caution">
    <text evidence="10">The sequence shown here is derived from an EMBL/GenBank/DDBJ whole genome shotgun (WGS) entry which is preliminary data.</text>
</comment>
<dbReference type="GO" id="GO:0050660">
    <property type="term" value="F:flavin adenine dinucleotide binding"/>
    <property type="evidence" value="ECO:0007669"/>
    <property type="project" value="InterPro"/>
</dbReference>
<evidence type="ECO:0000256" key="5">
    <source>
        <dbReference type="ARBA" id="ARBA00023002"/>
    </source>
</evidence>
<protein>
    <submittedName>
        <fullName evidence="10">Acyl-CoA dehydrogenase</fullName>
    </submittedName>
</protein>
<evidence type="ECO:0000256" key="2">
    <source>
        <dbReference type="ARBA" id="ARBA00009347"/>
    </source>
</evidence>
<dbReference type="PANTHER" id="PTHR43884:SF12">
    <property type="entry name" value="ISOVALERYL-COA DEHYDROGENASE, MITOCHONDRIAL-RELATED"/>
    <property type="match status" value="1"/>
</dbReference>